<evidence type="ECO:0000313" key="4">
    <source>
        <dbReference type="Proteomes" id="UP001306119"/>
    </source>
</evidence>
<dbReference type="AlphaFoldDB" id="A0A1T4V086"/>
<dbReference type="Proteomes" id="UP000191116">
    <property type="component" value="Unassembled WGS sequence"/>
</dbReference>
<dbReference type="EMBL" id="FUWP01000049">
    <property type="protein sequence ID" value="SKA58297.1"/>
    <property type="molecule type" value="Genomic_DNA"/>
</dbReference>
<dbReference type="Proteomes" id="UP001306119">
    <property type="component" value="Unassembled WGS sequence"/>
</dbReference>
<evidence type="ECO:0000313" key="1">
    <source>
        <dbReference type="EMBL" id="MEC6830472.1"/>
    </source>
</evidence>
<gene>
    <name evidence="2" type="ORF">CZ814_03951</name>
    <name evidence="1" type="ORF">VXS06_01680</name>
</gene>
<reference evidence="1 4" key="2">
    <citation type="submission" date="2024-01" db="EMBL/GenBank/DDBJ databases">
        <title>Active colonisers of the gastrointestinal tract of Atlantic salmon farmed in a warm water region.</title>
        <authorList>
            <person name="Bowman J.P."/>
        </authorList>
    </citation>
    <scope>NUCLEOTIDE SEQUENCE [LARGE SCALE GENOMIC DNA]</scope>
    <source>
        <strain evidence="1 4">S3MW1</strain>
    </source>
</reference>
<dbReference type="RefSeq" id="WP_080176566.1">
    <property type="nucleotide sequence ID" value="NZ_AP024855.1"/>
</dbReference>
<reference evidence="2 3" key="1">
    <citation type="submission" date="2017-02" db="EMBL/GenBank/DDBJ databases">
        <authorList>
            <person name="Peterson S.W."/>
        </authorList>
    </citation>
    <scope>NUCLEOTIDE SEQUENCE [LARGE SCALE GENOMIC DNA]</scope>
    <source>
        <strain evidence="2 3">CECT 9189</strain>
    </source>
</reference>
<sequence length="93" mass="10908">MAKYQFFCLPGSNRKKFTYLNMEDLQFIEQKKQLLDAGFEIEDDVIFAENSAEAVEHFKSNFIYVMEEYNNSNVITALVNLIMTGYKSIFNKK</sequence>
<keyword evidence="4" id="KW-1185">Reference proteome</keyword>
<evidence type="ECO:0000313" key="3">
    <source>
        <dbReference type="Proteomes" id="UP000191116"/>
    </source>
</evidence>
<organism evidence="2 3">
    <name type="scientific">Photobacterium toruni</name>
    <dbReference type="NCBI Taxonomy" id="1935446"/>
    <lineage>
        <taxon>Bacteria</taxon>
        <taxon>Pseudomonadati</taxon>
        <taxon>Pseudomonadota</taxon>
        <taxon>Gammaproteobacteria</taxon>
        <taxon>Vibrionales</taxon>
        <taxon>Vibrionaceae</taxon>
        <taxon>Photobacterium</taxon>
    </lineage>
</organism>
<name>A0A1T4V086_9GAMM</name>
<protein>
    <submittedName>
        <fullName evidence="2">Uncharacterized protein</fullName>
    </submittedName>
</protein>
<accession>A0A1T4V086</accession>
<dbReference type="EMBL" id="JAYXUG010000001">
    <property type="protein sequence ID" value="MEC6830472.1"/>
    <property type="molecule type" value="Genomic_DNA"/>
</dbReference>
<evidence type="ECO:0000313" key="2">
    <source>
        <dbReference type="EMBL" id="SKA58297.1"/>
    </source>
</evidence>
<proteinExistence type="predicted"/>